<reference evidence="1 2" key="1">
    <citation type="journal article" date="2007" name="Nature">
        <title>Evolution of genes and genomes on the Drosophila phylogeny.</title>
        <authorList>
            <consortium name="Drosophila 12 Genomes Consortium"/>
            <person name="Clark A.G."/>
            <person name="Eisen M.B."/>
            <person name="Smith D.R."/>
            <person name="Bergman C.M."/>
            <person name="Oliver B."/>
            <person name="Markow T.A."/>
            <person name="Kaufman T.C."/>
            <person name="Kellis M."/>
            <person name="Gelbart W."/>
            <person name="Iyer V.N."/>
            <person name="Pollard D.A."/>
            <person name="Sackton T.B."/>
            <person name="Larracuente A.M."/>
            <person name="Singh N.D."/>
            <person name="Abad J.P."/>
            <person name="Abt D.N."/>
            <person name="Adryan B."/>
            <person name="Aguade M."/>
            <person name="Akashi H."/>
            <person name="Anderson W.W."/>
            <person name="Aquadro C.F."/>
            <person name="Ardell D.H."/>
            <person name="Arguello R."/>
            <person name="Artieri C.G."/>
            <person name="Barbash D.A."/>
            <person name="Barker D."/>
            <person name="Barsanti P."/>
            <person name="Batterham P."/>
            <person name="Batzoglou S."/>
            <person name="Begun D."/>
            <person name="Bhutkar A."/>
            <person name="Blanco E."/>
            <person name="Bosak S.A."/>
            <person name="Bradley R.K."/>
            <person name="Brand A.D."/>
            <person name="Brent M.R."/>
            <person name="Brooks A.N."/>
            <person name="Brown R.H."/>
            <person name="Butlin R.K."/>
            <person name="Caggese C."/>
            <person name="Calvi B.R."/>
            <person name="Bernardo de Carvalho A."/>
            <person name="Caspi A."/>
            <person name="Castrezana S."/>
            <person name="Celniker S.E."/>
            <person name="Chang J.L."/>
            <person name="Chapple C."/>
            <person name="Chatterji S."/>
            <person name="Chinwalla A."/>
            <person name="Civetta A."/>
            <person name="Clifton S.W."/>
            <person name="Comeron J.M."/>
            <person name="Costello J.C."/>
            <person name="Coyne J.A."/>
            <person name="Daub J."/>
            <person name="David R.G."/>
            <person name="Delcher A.L."/>
            <person name="Delehaunty K."/>
            <person name="Do C.B."/>
            <person name="Ebling H."/>
            <person name="Edwards K."/>
            <person name="Eickbush T."/>
            <person name="Evans J.D."/>
            <person name="Filipski A."/>
            <person name="Findeiss S."/>
            <person name="Freyhult E."/>
            <person name="Fulton L."/>
            <person name="Fulton R."/>
            <person name="Garcia A.C."/>
            <person name="Gardiner A."/>
            <person name="Garfield D.A."/>
            <person name="Garvin B.E."/>
            <person name="Gibson G."/>
            <person name="Gilbert D."/>
            <person name="Gnerre S."/>
            <person name="Godfrey J."/>
            <person name="Good R."/>
            <person name="Gotea V."/>
            <person name="Gravely B."/>
            <person name="Greenberg A.J."/>
            <person name="Griffiths-Jones S."/>
            <person name="Gross S."/>
            <person name="Guigo R."/>
            <person name="Gustafson E.A."/>
            <person name="Haerty W."/>
            <person name="Hahn M.W."/>
            <person name="Halligan D.L."/>
            <person name="Halpern A.L."/>
            <person name="Halter G.M."/>
            <person name="Han M.V."/>
            <person name="Heger A."/>
            <person name="Hillier L."/>
            <person name="Hinrichs A.S."/>
            <person name="Holmes I."/>
            <person name="Hoskins R.A."/>
            <person name="Hubisz M.J."/>
            <person name="Hultmark D."/>
            <person name="Huntley M.A."/>
            <person name="Jaffe D.B."/>
            <person name="Jagadeeshan S."/>
            <person name="Jeck W.R."/>
            <person name="Johnson J."/>
            <person name="Jones C.D."/>
            <person name="Jordan W.C."/>
            <person name="Karpen G.H."/>
            <person name="Kataoka E."/>
            <person name="Keightley P.D."/>
            <person name="Kheradpour P."/>
            <person name="Kirkness E.F."/>
            <person name="Koerich L.B."/>
            <person name="Kristiansen K."/>
            <person name="Kudrna D."/>
            <person name="Kulathinal R.J."/>
            <person name="Kumar S."/>
            <person name="Kwok R."/>
            <person name="Lander E."/>
            <person name="Langley C.H."/>
            <person name="Lapoint R."/>
            <person name="Lazzaro B.P."/>
            <person name="Lee S.J."/>
            <person name="Levesque L."/>
            <person name="Li R."/>
            <person name="Lin C.F."/>
            <person name="Lin M.F."/>
            <person name="Lindblad-Toh K."/>
            <person name="Llopart A."/>
            <person name="Long M."/>
            <person name="Low L."/>
            <person name="Lozovsky E."/>
            <person name="Lu J."/>
            <person name="Luo M."/>
            <person name="Machado C.A."/>
            <person name="Makalowski W."/>
            <person name="Marzo M."/>
            <person name="Matsuda M."/>
            <person name="Matzkin L."/>
            <person name="McAllister B."/>
            <person name="McBride C.S."/>
            <person name="McKernan B."/>
            <person name="McKernan K."/>
            <person name="Mendez-Lago M."/>
            <person name="Minx P."/>
            <person name="Mollenhauer M.U."/>
            <person name="Montooth K."/>
            <person name="Mount S.M."/>
            <person name="Mu X."/>
            <person name="Myers E."/>
            <person name="Negre B."/>
            <person name="Newfeld S."/>
            <person name="Nielsen R."/>
            <person name="Noor M.A."/>
            <person name="O'Grady P."/>
            <person name="Pachter L."/>
            <person name="Papaceit M."/>
            <person name="Parisi M.J."/>
            <person name="Parisi M."/>
            <person name="Parts L."/>
            <person name="Pedersen J.S."/>
            <person name="Pesole G."/>
            <person name="Phillippy A.M."/>
            <person name="Ponting C.P."/>
            <person name="Pop M."/>
            <person name="Porcelli D."/>
            <person name="Powell J.R."/>
            <person name="Prohaska S."/>
            <person name="Pruitt K."/>
            <person name="Puig M."/>
            <person name="Quesneville H."/>
            <person name="Ram K.R."/>
            <person name="Rand D."/>
            <person name="Rasmussen M.D."/>
            <person name="Reed L.K."/>
            <person name="Reenan R."/>
            <person name="Reily A."/>
            <person name="Remington K.A."/>
            <person name="Rieger T.T."/>
            <person name="Ritchie M.G."/>
            <person name="Robin C."/>
            <person name="Rogers Y.H."/>
            <person name="Rohde C."/>
            <person name="Rozas J."/>
            <person name="Rubenfield M.J."/>
            <person name="Ruiz A."/>
            <person name="Russo S."/>
            <person name="Salzberg S.L."/>
            <person name="Sanchez-Gracia A."/>
            <person name="Saranga D.J."/>
            <person name="Sato H."/>
            <person name="Schaeffer S.W."/>
            <person name="Schatz M.C."/>
            <person name="Schlenke T."/>
            <person name="Schwartz R."/>
            <person name="Segarra C."/>
            <person name="Singh R.S."/>
            <person name="Sirot L."/>
            <person name="Sirota M."/>
            <person name="Sisneros N.B."/>
            <person name="Smith C.D."/>
            <person name="Smith T.F."/>
            <person name="Spieth J."/>
            <person name="Stage D.E."/>
            <person name="Stark A."/>
            <person name="Stephan W."/>
            <person name="Strausberg R.L."/>
            <person name="Strempel S."/>
            <person name="Sturgill D."/>
            <person name="Sutton G."/>
            <person name="Sutton G.G."/>
            <person name="Tao W."/>
            <person name="Teichmann S."/>
            <person name="Tobari Y.N."/>
            <person name="Tomimura Y."/>
            <person name="Tsolas J.M."/>
            <person name="Valente V.L."/>
            <person name="Venter E."/>
            <person name="Venter J.C."/>
            <person name="Vicario S."/>
            <person name="Vieira F.G."/>
            <person name="Vilella A.J."/>
            <person name="Villasante A."/>
            <person name="Walenz B."/>
            <person name="Wang J."/>
            <person name="Wasserman M."/>
            <person name="Watts T."/>
            <person name="Wilson D."/>
            <person name="Wilson R.K."/>
            <person name="Wing R.A."/>
            <person name="Wolfner M.F."/>
            <person name="Wong A."/>
            <person name="Wong G.K."/>
            <person name="Wu C.I."/>
            <person name="Wu G."/>
            <person name="Yamamoto D."/>
            <person name="Yang H.P."/>
            <person name="Yang S.P."/>
            <person name="Yorke J.A."/>
            <person name="Yoshida K."/>
            <person name="Zdobnov E."/>
            <person name="Zhang P."/>
            <person name="Zhang Y."/>
            <person name="Zimin A.V."/>
            <person name="Baldwin J."/>
            <person name="Abdouelleil A."/>
            <person name="Abdulkadir J."/>
            <person name="Abebe A."/>
            <person name="Abera B."/>
            <person name="Abreu J."/>
            <person name="Acer S.C."/>
            <person name="Aftuck L."/>
            <person name="Alexander A."/>
            <person name="An P."/>
            <person name="Anderson E."/>
            <person name="Anderson S."/>
            <person name="Arachi H."/>
            <person name="Azer M."/>
            <person name="Bachantsang P."/>
            <person name="Barry A."/>
            <person name="Bayul T."/>
            <person name="Berlin A."/>
            <person name="Bessette D."/>
            <person name="Bloom T."/>
            <person name="Blye J."/>
            <person name="Boguslavskiy L."/>
            <person name="Bonnet C."/>
            <person name="Boukhgalter B."/>
            <person name="Bourzgui I."/>
            <person name="Brown A."/>
            <person name="Cahill P."/>
            <person name="Channer S."/>
            <person name="Cheshatsang Y."/>
            <person name="Chuda L."/>
            <person name="Citroen M."/>
            <person name="Collymore A."/>
            <person name="Cooke P."/>
            <person name="Costello M."/>
            <person name="D'Aco K."/>
            <person name="Daza R."/>
            <person name="De Haan G."/>
            <person name="DeGray S."/>
            <person name="DeMaso C."/>
            <person name="Dhargay N."/>
            <person name="Dooley K."/>
            <person name="Dooley E."/>
            <person name="Doricent M."/>
            <person name="Dorje P."/>
            <person name="Dorjee K."/>
            <person name="Dupes A."/>
            <person name="Elong R."/>
            <person name="Falk J."/>
            <person name="Farina A."/>
            <person name="Faro S."/>
            <person name="Ferguson D."/>
            <person name="Fisher S."/>
            <person name="Foley C.D."/>
            <person name="Franke A."/>
            <person name="Friedrich D."/>
            <person name="Gadbois L."/>
            <person name="Gearin G."/>
            <person name="Gearin C.R."/>
            <person name="Giannoukos G."/>
            <person name="Goode T."/>
            <person name="Graham J."/>
            <person name="Grandbois E."/>
            <person name="Grewal S."/>
            <person name="Gyaltsen K."/>
            <person name="Hafez N."/>
            <person name="Hagos B."/>
            <person name="Hall J."/>
            <person name="Henson C."/>
            <person name="Hollinger A."/>
            <person name="Honan T."/>
            <person name="Huard M.D."/>
            <person name="Hughes L."/>
            <person name="Hurhula B."/>
            <person name="Husby M.E."/>
            <person name="Kamat A."/>
            <person name="Kanga B."/>
            <person name="Kashin S."/>
            <person name="Khazanovich D."/>
            <person name="Kisner P."/>
            <person name="Lance K."/>
            <person name="Lara M."/>
            <person name="Lee W."/>
            <person name="Lennon N."/>
            <person name="Letendre F."/>
            <person name="LeVine R."/>
            <person name="Lipovsky A."/>
            <person name="Liu X."/>
            <person name="Liu J."/>
            <person name="Liu S."/>
            <person name="Lokyitsang T."/>
            <person name="Lokyitsang Y."/>
            <person name="Lubonja R."/>
            <person name="Lui A."/>
            <person name="MacDonald P."/>
            <person name="Magnisalis V."/>
            <person name="Maru K."/>
            <person name="Matthews C."/>
            <person name="McCusker W."/>
            <person name="McDonough S."/>
            <person name="Mehta T."/>
            <person name="Meldrim J."/>
            <person name="Meneus L."/>
            <person name="Mihai O."/>
            <person name="Mihalev A."/>
            <person name="Mihova T."/>
            <person name="Mittelman R."/>
            <person name="Mlenga V."/>
            <person name="Montmayeur A."/>
            <person name="Mulrain L."/>
            <person name="Navidi A."/>
            <person name="Naylor J."/>
            <person name="Negash T."/>
            <person name="Nguyen T."/>
            <person name="Nguyen N."/>
            <person name="Nicol R."/>
            <person name="Norbu C."/>
            <person name="Norbu N."/>
            <person name="Novod N."/>
            <person name="O'Neill B."/>
            <person name="Osman S."/>
            <person name="Markiewicz E."/>
            <person name="Oyono O.L."/>
            <person name="Patti C."/>
            <person name="Phunkhang P."/>
            <person name="Pierre F."/>
            <person name="Priest M."/>
            <person name="Raghuraman S."/>
            <person name="Rege F."/>
            <person name="Reyes R."/>
            <person name="Rise C."/>
            <person name="Rogov P."/>
            <person name="Ross K."/>
            <person name="Ryan E."/>
            <person name="Settipalli S."/>
            <person name="Shea T."/>
            <person name="Sherpa N."/>
            <person name="Shi L."/>
            <person name="Shih D."/>
            <person name="Sparrow T."/>
            <person name="Spaulding J."/>
            <person name="Stalker J."/>
            <person name="Stange-Thomann N."/>
            <person name="Stavropoulos S."/>
            <person name="Stone C."/>
            <person name="Strader C."/>
            <person name="Tesfaye S."/>
            <person name="Thomson T."/>
            <person name="Thoulutsang Y."/>
            <person name="Thoulutsang D."/>
            <person name="Topham K."/>
            <person name="Topping I."/>
            <person name="Tsamla T."/>
            <person name="Vassiliev H."/>
            <person name="Vo A."/>
            <person name="Wangchuk T."/>
            <person name="Wangdi T."/>
            <person name="Weiand M."/>
            <person name="Wilkinson J."/>
            <person name="Wilson A."/>
            <person name="Yadav S."/>
            <person name="Young G."/>
            <person name="Yu Q."/>
            <person name="Zembek L."/>
            <person name="Zhong D."/>
            <person name="Zimmer A."/>
            <person name="Zwirko Z."/>
            <person name="Jaffe D.B."/>
            <person name="Alvarez P."/>
            <person name="Brockman W."/>
            <person name="Butler J."/>
            <person name="Chin C."/>
            <person name="Gnerre S."/>
            <person name="Grabherr M."/>
            <person name="Kleber M."/>
            <person name="Mauceli E."/>
            <person name="MacCallum I."/>
        </authorList>
    </citation>
    <scope>NUCLEOTIDE SEQUENCE [LARGE SCALE GENOMIC DNA]</scope>
    <source>
        <strain evidence="2">white501</strain>
    </source>
</reference>
<keyword evidence="2" id="KW-1185">Reference proteome</keyword>
<gene>
    <name evidence="1" type="primary">Dsim\GD13172</name>
    <name evidence="1" type="ORF">Dsim_GD13172</name>
</gene>
<name>B4QIT5_DROSI</name>
<evidence type="ECO:0000313" key="2">
    <source>
        <dbReference type="Proteomes" id="UP000000304"/>
    </source>
</evidence>
<dbReference type="Proteomes" id="UP000000304">
    <property type="component" value="Chromosome 3L"/>
</dbReference>
<accession>B4QIT5</accession>
<protein>
    <submittedName>
        <fullName evidence="1">GD13172</fullName>
    </submittedName>
</protein>
<dbReference type="HOGENOM" id="CLU_2148451_0_0_1"/>
<sequence length="114" mass="12769">MDQEVELELQLDPPGTKVSCHGTKWPPQSAQKVSWRMKNFLQRQWLGQKAFSLQPVLSCPWPKQWLSSSAVSANESRIVRLNVSGRLMDVLAPSSSLIIILVLILVRKLSSSSV</sequence>
<evidence type="ECO:0000313" key="1">
    <source>
        <dbReference type="EMBL" id="EDX09360.1"/>
    </source>
</evidence>
<proteinExistence type="predicted"/>
<dbReference type="EMBL" id="CM000363">
    <property type="protein sequence ID" value="EDX09360.1"/>
    <property type="molecule type" value="Genomic_DNA"/>
</dbReference>
<dbReference type="AlphaFoldDB" id="B4QIT5"/>
<organism evidence="1 2">
    <name type="scientific">Drosophila simulans</name>
    <name type="common">Fruit fly</name>
    <dbReference type="NCBI Taxonomy" id="7240"/>
    <lineage>
        <taxon>Eukaryota</taxon>
        <taxon>Metazoa</taxon>
        <taxon>Ecdysozoa</taxon>
        <taxon>Arthropoda</taxon>
        <taxon>Hexapoda</taxon>
        <taxon>Insecta</taxon>
        <taxon>Pterygota</taxon>
        <taxon>Neoptera</taxon>
        <taxon>Endopterygota</taxon>
        <taxon>Diptera</taxon>
        <taxon>Brachycera</taxon>
        <taxon>Muscomorpha</taxon>
        <taxon>Ephydroidea</taxon>
        <taxon>Drosophilidae</taxon>
        <taxon>Drosophila</taxon>
        <taxon>Sophophora</taxon>
    </lineage>
</organism>
<dbReference type="OMA" id="KWPPQSA"/>